<dbReference type="EMBL" id="KV784353">
    <property type="protein sequence ID" value="OEU22691.1"/>
    <property type="molecule type" value="Genomic_DNA"/>
</dbReference>
<keyword evidence="3" id="KW-1185">Reference proteome</keyword>
<dbReference type="KEGG" id="fcy:FRACYDRAFT_232849"/>
<feature type="compositionally biased region" description="Basic residues" evidence="1">
    <location>
        <begin position="207"/>
        <end position="220"/>
    </location>
</feature>
<dbReference type="OrthoDB" id="55324at2759"/>
<sequence>MSFSTKYCWVANLKKGTFLANSRESVRVMGVLTAVAEIPDDDQALLAPLMMRPRCRHNNMSSTNHDIKSTKRSPLTSSVSSETTNDDRFLSVTMDDGTDSINFWAPERMVKSPSLTLEIGKTYDCMIKLRQSSSAKKWFAETLILIRSPIDEQCRWMELSHHDQQSRSQSSKLQYSNLSHKLGFPVRRRNATEIHRLIRLHAQSQQHRQHQQKQHQHQLKRSNQSKQKRNVYPRWKQNQQRQSLQQHSSNNNNSDTSKKYPSPKSSPPPTQHLEGILLEDLATVLQKPQREIQEMTEELQLDGKIYQNERGEYLPI</sequence>
<feature type="region of interest" description="Disordered" evidence="1">
    <location>
        <begin position="57"/>
        <end position="83"/>
    </location>
</feature>
<organism evidence="2 3">
    <name type="scientific">Fragilariopsis cylindrus CCMP1102</name>
    <dbReference type="NCBI Taxonomy" id="635003"/>
    <lineage>
        <taxon>Eukaryota</taxon>
        <taxon>Sar</taxon>
        <taxon>Stramenopiles</taxon>
        <taxon>Ochrophyta</taxon>
        <taxon>Bacillariophyta</taxon>
        <taxon>Bacillariophyceae</taxon>
        <taxon>Bacillariophycidae</taxon>
        <taxon>Bacillariales</taxon>
        <taxon>Bacillariaceae</taxon>
        <taxon>Fragilariopsis</taxon>
    </lineage>
</organism>
<reference evidence="2 3" key="1">
    <citation type="submission" date="2016-09" db="EMBL/GenBank/DDBJ databases">
        <title>Extensive genetic diversity and differential bi-allelic expression allows diatom success in the polar Southern Ocean.</title>
        <authorList>
            <consortium name="DOE Joint Genome Institute"/>
            <person name="Mock T."/>
            <person name="Otillar R.P."/>
            <person name="Strauss J."/>
            <person name="Dupont C."/>
            <person name="Frickenhaus S."/>
            <person name="Maumus F."/>
            <person name="Mcmullan M."/>
            <person name="Sanges R."/>
            <person name="Schmutz J."/>
            <person name="Toseland A."/>
            <person name="Valas R."/>
            <person name="Veluchamy A."/>
            <person name="Ward B.J."/>
            <person name="Allen A."/>
            <person name="Barry K."/>
            <person name="Falciatore A."/>
            <person name="Ferrante M."/>
            <person name="Fortunato A.E."/>
            <person name="Gloeckner G."/>
            <person name="Gruber A."/>
            <person name="Hipkin R."/>
            <person name="Janech M."/>
            <person name="Kroth P."/>
            <person name="Leese F."/>
            <person name="Lindquist E."/>
            <person name="Lyon B.R."/>
            <person name="Martin J."/>
            <person name="Mayer C."/>
            <person name="Parker M."/>
            <person name="Quesneville H."/>
            <person name="Raymond J."/>
            <person name="Uhlig C."/>
            <person name="Valentin K.U."/>
            <person name="Worden A.Z."/>
            <person name="Armbrust E.V."/>
            <person name="Bowler C."/>
            <person name="Green B."/>
            <person name="Moulton V."/>
            <person name="Van Oosterhout C."/>
            <person name="Grigoriev I."/>
        </authorList>
    </citation>
    <scope>NUCLEOTIDE SEQUENCE [LARGE SCALE GENOMIC DNA]</scope>
    <source>
        <strain evidence="2 3">CCMP1102</strain>
    </source>
</reference>
<evidence type="ECO:0000313" key="2">
    <source>
        <dbReference type="EMBL" id="OEU22691.1"/>
    </source>
</evidence>
<protein>
    <submittedName>
        <fullName evidence="2">Uncharacterized protein</fullName>
    </submittedName>
</protein>
<gene>
    <name evidence="2" type="ORF">FRACYDRAFT_232849</name>
</gene>
<feature type="compositionally biased region" description="Polar residues" evidence="1">
    <location>
        <begin position="72"/>
        <end position="83"/>
    </location>
</feature>
<feature type="compositionally biased region" description="Low complexity" evidence="1">
    <location>
        <begin position="237"/>
        <end position="263"/>
    </location>
</feature>
<dbReference type="AlphaFoldDB" id="A0A1E7FX09"/>
<feature type="region of interest" description="Disordered" evidence="1">
    <location>
        <begin position="202"/>
        <end position="272"/>
    </location>
</feature>
<accession>A0A1E7FX09</accession>
<name>A0A1E7FX09_9STRA</name>
<proteinExistence type="predicted"/>
<evidence type="ECO:0000256" key="1">
    <source>
        <dbReference type="SAM" id="MobiDB-lite"/>
    </source>
</evidence>
<dbReference type="InParanoid" id="A0A1E7FX09"/>
<evidence type="ECO:0000313" key="3">
    <source>
        <dbReference type="Proteomes" id="UP000095751"/>
    </source>
</evidence>
<dbReference type="Proteomes" id="UP000095751">
    <property type="component" value="Unassembled WGS sequence"/>
</dbReference>